<organism evidence="1 2">
    <name type="scientific">Aspergillus indologenus CBS 114.80</name>
    <dbReference type="NCBI Taxonomy" id="1450541"/>
    <lineage>
        <taxon>Eukaryota</taxon>
        <taxon>Fungi</taxon>
        <taxon>Dikarya</taxon>
        <taxon>Ascomycota</taxon>
        <taxon>Pezizomycotina</taxon>
        <taxon>Eurotiomycetes</taxon>
        <taxon>Eurotiomycetidae</taxon>
        <taxon>Eurotiales</taxon>
        <taxon>Aspergillaceae</taxon>
        <taxon>Aspergillus</taxon>
        <taxon>Aspergillus subgen. Circumdati</taxon>
    </lineage>
</organism>
<dbReference type="AlphaFoldDB" id="A0A2V5I802"/>
<gene>
    <name evidence="1" type="ORF">BP00DRAFT_178831</name>
</gene>
<evidence type="ECO:0000313" key="2">
    <source>
        <dbReference type="Proteomes" id="UP000248817"/>
    </source>
</evidence>
<sequence>MKFLPAHCGSCERFFFFLPLSNWVLGTRIHFSIEFRFSPSGKEKVSIKNFPRHRSYCLSIIIVIHREALPTDEQAHHMKSTPYSTVLCRRPLRNASRLRMGYQRKKRLFFFC</sequence>
<reference evidence="1 2" key="1">
    <citation type="submission" date="2018-02" db="EMBL/GenBank/DDBJ databases">
        <title>The genomes of Aspergillus section Nigri reveals drivers in fungal speciation.</title>
        <authorList>
            <consortium name="DOE Joint Genome Institute"/>
            <person name="Vesth T.C."/>
            <person name="Nybo J."/>
            <person name="Theobald S."/>
            <person name="Brandl J."/>
            <person name="Frisvad J.C."/>
            <person name="Nielsen K.F."/>
            <person name="Lyhne E.K."/>
            <person name="Kogle M.E."/>
            <person name="Kuo A."/>
            <person name="Riley R."/>
            <person name="Clum A."/>
            <person name="Nolan M."/>
            <person name="Lipzen A."/>
            <person name="Salamov A."/>
            <person name="Henrissat B."/>
            <person name="Wiebenga A."/>
            <person name="De vries R.P."/>
            <person name="Grigoriev I.V."/>
            <person name="Mortensen U.H."/>
            <person name="Andersen M.R."/>
            <person name="Baker S.E."/>
        </authorList>
    </citation>
    <scope>NUCLEOTIDE SEQUENCE [LARGE SCALE GENOMIC DNA]</scope>
    <source>
        <strain evidence="1 2">CBS 114.80</strain>
    </source>
</reference>
<name>A0A2V5I802_9EURO</name>
<evidence type="ECO:0000313" key="1">
    <source>
        <dbReference type="EMBL" id="PYI31242.1"/>
    </source>
</evidence>
<keyword evidence="2" id="KW-1185">Reference proteome</keyword>
<dbReference type="Proteomes" id="UP000248817">
    <property type="component" value="Unassembled WGS sequence"/>
</dbReference>
<protein>
    <submittedName>
        <fullName evidence="1">Uncharacterized protein</fullName>
    </submittedName>
</protein>
<dbReference type="EMBL" id="KZ825505">
    <property type="protein sequence ID" value="PYI31242.1"/>
    <property type="molecule type" value="Genomic_DNA"/>
</dbReference>
<accession>A0A2V5I802</accession>
<proteinExistence type="predicted"/>